<name>A0AAI8RAK9_ENTMU</name>
<evidence type="ECO:0000313" key="8">
    <source>
        <dbReference type="Proteomes" id="UP000509460"/>
    </source>
</evidence>
<dbReference type="InterPro" id="IPR016152">
    <property type="entry name" value="PTrfase/Anion_transptr"/>
</dbReference>
<evidence type="ECO:0000256" key="5">
    <source>
        <dbReference type="ARBA" id="ARBA00022683"/>
    </source>
</evidence>
<keyword evidence="3" id="KW-0762">Sugar transport</keyword>
<gene>
    <name evidence="7" type="ORF">EM151A_2114</name>
</gene>
<evidence type="ECO:0000259" key="6">
    <source>
        <dbReference type="PROSITE" id="PS51094"/>
    </source>
</evidence>
<sequence>MMENLFVYTNVAANTCEAVFAFLSTKIVEVGKATNEQAVEIGLKQREAEGTTGMMDGFAIPHAKSESIEEPTIIILKLTNAVAWDSLDGQPIKYVIALFIPAAEAGTSHLALLSQMARMLMDEGFKQAFITASTQEEIVGLIDSKLEGMLKK</sequence>
<dbReference type="Gene3D" id="3.40.930.10">
    <property type="entry name" value="Mannitol-specific EII, Chain A"/>
    <property type="match status" value="1"/>
</dbReference>
<dbReference type="PROSITE" id="PS51094">
    <property type="entry name" value="PTS_EIIA_TYPE_2"/>
    <property type="match status" value="1"/>
</dbReference>
<keyword evidence="1" id="KW-0813">Transport</keyword>
<dbReference type="SUPFAM" id="SSF55804">
    <property type="entry name" value="Phoshotransferase/anion transport protein"/>
    <property type="match status" value="1"/>
</dbReference>
<proteinExistence type="predicted"/>
<dbReference type="NCBIfam" id="TIGR00848">
    <property type="entry name" value="fruA"/>
    <property type="match status" value="1"/>
</dbReference>
<keyword evidence="5" id="KW-0598">Phosphotransferase system</keyword>
<dbReference type="InterPro" id="IPR004715">
    <property type="entry name" value="PTS_IIA_fruc"/>
</dbReference>
<dbReference type="CDD" id="cd00211">
    <property type="entry name" value="PTS_IIA_fru"/>
    <property type="match status" value="1"/>
</dbReference>
<reference evidence="7 8" key="1">
    <citation type="submission" date="2019-07" db="EMBL/GenBank/DDBJ databases">
        <title>antibiotic susceptibility of plant-derived lactic acid bacteria.</title>
        <authorList>
            <person name="Sugiyama M."/>
            <person name="Noda M."/>
        </authorList>
    </citation>
    <scope>NUCLEOTIDE SEQUENCE [LARGE SCALE GENOMIC DNA]</scope>
    <source>
        <strain evidence="7 8">15-1A</strain>
    </source>
</reference>
<dbReference type="GO" id="GO:0008982">
    <property type="term" value="F:protein-N(PI)-phosphohistidine-sugar phosphotransferase activity"/>
    <property type="evidence" value="ECO:0007669"/>
    <property type="project" value="InterPro"/>
</dbReference>
<feature type="domain" description="PTS EIIA type-2" evidence="6">
    <location>
        <begin position="1"/>
        <end position="145"/>
    </location>
</feature>
<accession>A0AAI8RAK9</accession>
<evidence type="ECO:0000313" key="7">
    <source>
        <dbReference type="EMBL" id="BBM15301.1"/>
    </source>
</evidence>
<evidence type="ECO:0000256" key="3">
    <source>
        <dbReference type="ARBA" id="ARBA00022597"/>
    </source>
</evidence>
<dbReference type="GO" id="GO:0009401">
    <property type="term" value="P:phosphoenolpyruvate-dependent sugar phosphotransferase system"/>
    <property type="evidence" value="ECO:0007669"/>
    <property type="project" value="UniProtKB-KW"/>
</dbReference>
<dbReference type="InterPro" id="IPR051541">
    <property type="entry name" value="PTS_SugarTrans_NitroReg"/>
</dbReference>
<dbReference type="AlphaFoldDB" id="A0AAI8RAK9"/>
<dbReference type="GO" id="GO:0016020">
    <property type="term" value="C:membrane"/>
    <property type="evidence" value="ECO:0007669"/>
    <property type="project" value="InterPro"/>
</dbReference>
<dbReference type="Pfam" id="PF00359">
    <property type="entry name" value="PTS_EIIA_2"/>
    <property type="match status" value="1"/>
</dbReference>
<evidence type="ECO:0000256" key="2">
    <source>
        <dbReference type="ARBA" id="ARBA00022553"/>
    </source>
</evidence>
<evidence type="ECO:0000256" key="4">
    <source>
        <dbReference type="ARBA" id="ARBA00022679"/>
    </source>
</evidence>
<evidence type="ECO:0000256" key="1">
    <source>
        <dbReference type="ARBA" id="ARBA00022448"/>
    </source>
</evidence>
<dbReference type="PANTHER" id="PTHR47738">
    <property type="entry name" value="PTS SYSTEM FRUCTOSE-LIKE EIIA COMPONENT-RELATED"/>
    <property type="match status" value="1"/>
</dbReference>
<keyword evidence="4" id="KW-0808">Transferase</keyword>
<dbReference type="Proteomes" id="UP000509460">
    <property type="component" value="Chromosome"/>
</dbReference>
<keyword evidence="2" id="KW-0597">Phosphoprotein</keyword>
<dbReference type="PANTHER" id="PTHR47738:SF1">
    <property type="entry name" value="NITROGEN REGULATORY PROTEIN"/>
    <property type="match status" value="1"/>
</dbReference>
<organism evidence="7 8">
    <name type="scientific">Enterococcus mundtii</name>
    <dbReference type="NCBI Taxonomy" id="53346"/>
    <lineage>
        <taxon>Bacteria</taxon>
        <taxon>Bacillati</taxon>
        <taxon>Bacillota</taxon>
        <taxon>Bacilli</taxon>
        <taxon>Lactobacillales</taxon>
        <taxon>Enterococcaceae</taxon>
        <taxon>Enterococcus</taxon>
    </lineage>
</organism>
<dbReference type="InterPro" id="IPR002178">
    <property type="entry name" value="PTS_EIIA_type-2_dom"/>
</dbReference>
<dbReference type="GO" id="GO:0030295">
    <property type="term" value="F:protein kinase activator activity"/>
    <property type="evidence" value="ECO:0007669"/>
    <property type="project" value="TreeGrafter"/>
</dbReference>
<dbReference type="EMBL" id="AP019810">
    <property type="protein sequence ID" value="BBM15301.1"/>
    <property type="molecule type" value="Genomic_DNA"/>
</dbReference>
<protein>
    <submittedName>
        <fullName evidence="7">PTS system transporter subunit IIA</fullName>
    </submittedName>
</protein>